<dbReference type="AlphaFoldDB" id="A0A222G3Y2"/>
<dbReference type="InterPro" id="IPR029044">
    <property type="entry name" value="Nucleotide-diphossugar_trans"/>
</dbReference>
<proteinExistence type="predicted"/>
<dbReference type="InterPro" id="IPR050256">
    <property type="entry name" value="Glycosyltransferase_2"/>
</dbReference>
<dbReference type="PANTHER" id="PTHR48090">
    <property type="entry name" value="UNDECAPRENYL-PHOSPHATE 4-DEOXY-4-FORMAMIDO-L-ARABINOSE TRANSFERASE-RELATED"/>
    <property type="match status" value="1"/>
</dbReference>
<keyword evidence="2" id="KW-0808">Transferase</keyword>
<dbReference type="InterPro" id="IPR001173">
    <property type="entry name" value="Glyco_trans_2-like"/>
</dbReference>
<dbReference type="Proteomes" id="UP000202259">
    <property type="component" value="Chromosome"/>
</dbReference>
<dbReference type="Gene3D" id="3.90.550.10">
    <property type="entry name" value="Spore Coat Polysaccharide Biosynthesis Protein SpsA, Chain A"/>
    <property type="match status" value="1"/>
</dbReference>
<dbReference type="CDD" id="cd04179">
    <property type="entry name" value="DPM_DPG-synthase_like"/>
    <property type="match status" value="1"/>
</dbReference>
<sequence length="216" mass="23757">MDGFEVAAVIPAFNEEKSIAMVVESLLPYAKVIVVNDLSSDSTAKYALAAGADVVNHKVNQGYDGALNSGFLRAKELGFKKVFTFDADGQHPVEQVTEFIKKLDSYDVVLGVRPKAARFAEGVFARFGAVLWGINDPLCGFKAYNMKVYDMNGGFDSCNSIGTELAIQSFRRGFSLINIPIPISEREFGKPRFGKLFKANSVIFKAMLKMIFTKKV</sequence>
<name>A0A222G3Y2_9GAMM</name>
<accession>A0A222G3Y2</accession>
<dbReference type="RefSeq" id="WP_081148769.1">
    <property type="nucleotide sequence ID" value="NZ_CP020465.1"/>
</dbReference>
<evidence type="ECO:0000313" key="2">
    <source>
        <dbReference type="EMBL" id="ASP46637.1"/>
    </source>
</evidence>
<organism evidence="2 3">
    <name type="scientific">Cognaticolwellia beringensis</name>
    <dbReference type="NCBI Taxonomy" id="1967665"/>
    <lineage>
        <taxon>Bacteria</taxon>
        <taxon>Pseudomonadati</taxon>
        <taxon>Pseudomonadota</taxon>
        <taxon>Gammaproteobacteria</taxon>
        <taxon>Alteromonadales</taxon>
        <taxon>Colwelliaceae</taxon>
        <taxon>Cognaticolwellia</taxon>
    </lineage>
</organism>
<protein>
    <submittedName>
        <fullName evidence="2">Glycosyltransferase family 2 protein</fullName>
    </submittedName>
</protein>
<gene>
    <name evidence="2" type="ORF">B5D82_01885</name>
</gene>
<dbReference type="KEGG" id="cber:B5D82_01885"/>
<dbReference type="EMBL" id="CP020465">
    <property type="protein sequence ID" value="ASP46637.1"/>
    <property type="molecule type" value="Genomic_DNA"/>
</dbReference>
<feature type="domain" description="Glycosyltransferase 2-like" evidence="1">
    <location>
        <begin position="9"/>
        <end position="115"/>
    </location>
</feature>
<evidence type="ECO:0000313" key="3">
    <source>
        <dbReference type="Proteomes" id="UP000202259"/>
    </source>
</evidence>
<dbReference type="GO" id="GO:0016740">
    <property type="term" value="F:transferase activity"/>
    <property type="evidence" value="ECO:0007669"/>
    <property type="project" value="UniProtKB-KW"/>
</dbReference>
<keyword evidence="3" id="KW-1185">Reference proteome</keyword>
<dbReference type="OrthoDB" id="9804335at2"/>
<dbReference type="Pfam" id="PF00535">
    <property type="entry name" value="Glycos_transf_2"/>
    <property type="match status" value="1"/>
</dbReference>
<dbReference type="SUPFAM" id="SSF53448">
    <property type="entry name" value="Nucleotide-diphospho-sugar transferases"/>
    <property type="match status" value="1"/>
</dbReference>
<evidence type="ECO:0000259" key="1">
    <source>
        <dbReference type="Pfam" id="PF00535"/>
    </source>
</evidence>
<dbReference type="PANTHER" id="PTHR48090:SF7">
    <property type="entry name" value="RFBJ PROTEIN"/>
    <property type="match status" value="1"/>
</dbReference>
<reference evidence="2 3" key="1">
    <citation type="submission" date="2017-08" db="EMBL/GenBank/DDBJ databases">
        <title>Complete genome of Colwellia sp. NB097-1, a psychrophile bacterium ioslated from Bering Sea.</title>
        <authorList>
            <person name="Chen X."/>
        </authorList>
    </citation>
    <scope>NUCLEOTIDE SEQUENCE [LARGE SCALE GENOMIC DNA]</scope>
    <source>
        <strain evidence="2 3">NB097-1</strain>
    </source>
</reference>